<organism evidence="1 2">
    <name type="scientific">Corynebacterium atypicum</name>
    <dbReference type="NCBI Taxonomy" id="191610"/>
    <lineage>
        <taxon>Bacteria</taxon>
        <taxon>Bacillati</taxon>
        <taxon>Actinomycetota</taxon>
        <taxon>Actinomycetes</taxon>
        <taxon>Mycobacteriales</taxon>
        <taxon>Corynebacteriaceae</taxon>
        <taxon>Corynebacterium</taxon>
    </lineage>
</organism>
<dbReference type="RefSeq" id="WP_038605022.1">
    <property type="nucleotide sequence ID" value="NZ_CP008944.1"/>
</dbReference>
<sequence length="112" mass="11626">MLALGVAGLVVLIAVFAGGWTVRADSSGFYYQGILDWPKSTIALHDIDRAEVIDLKPGQWGGWGYKTPLGATGLITRGGPALRLTLKNGGVFAATCADPASGAQVINHYLGA</sequence>
<evidence type="ECO:0000313" key="1">
    <source>
        <dbReference type="EMBL" id="AIG63950.1"/>
    </source>
</evidence>
<protein>
    <recommendedName>
        <fullName evidence="3">Bacterial Pleckstrin homology domain-containing protein</fullName>
    </recommendedName>
</protein>
<name>A0ABN4DCG8_9CORY</name>
<dbReference type="Proteomes" id="UP000028504">
    <property type="component" value="Chromosome"/>
</dbReference>
<accession>A0ABN4DCG8</accession>
<gene>
    <name evidence="1" type="ORF">CATYP_03995</name>
</gene>
<evidence type="ECO:0008006" key="3">
    <source>
        <dbReference type="Google" id="ProtNLM"/>
    </source>
</evidence>
<dbReference type="EMBL" id="CP008944">
    <property type="protein sequence ID" value="AIG63950.1"/>
    <property type="molecule type" value="Genomic_DNA"/>
</dbReference>
<evidence type="ECO:0000313" key="2">
    <source>
        <dbReference type="Proteomes" id="UP000028504"/>
    </source>
</evidence>
<proteinExistence type="predicted"/>
<keyword evidence="2" id="KW-1185">Reference proteome</keyword>
<reference evidence="1 2" key="1">
    <citation type="submission" date="2014-07" db="EMBL/GenBank/DDBJ databases">
        <title>Complete genome sequence of Corynebacterium atypicum DSM 44849: identifiction of the mycolic acid biosynthesis genes.</title>
        <authorList>
            <person name="Tippelt A."/>
            <person name="Mollmann S."/>
            <person name="Albersmeier A."/>
            <person name="Jaenicke S."/>
            <person name="Ruckert C."/>
            <person name="Tauch A."/>
        </authorList>
    </citation>
    <scope>NUCLEOTIDE SEQUENCE [LARGE SCALE GENOMIC DNA]</scope>
    <source>
        <strain evidence="1 2">R2070</strain>
    </source>
</reference>